<proteinExistence type="predicted"/>
<evidence type="ECO:0000259" key="2">
    <source>
        <dbReference type="Pfam" id="PF07589"/>
    </source>
</evidence>
<dbReference type="OrthoDB" id="270582at2"/>
<feature type="signal peptide" evidence="1">
    <location>
        <begin position="1"/>
        <end position="23"/>
    </location>
</feature>
<accession>A0A517YX98</accession>
<keyword evidence="4" id="KW-1185">Reference proteome</keyword>
<reference evidence="3 4" key="1">
    <citation type="submission" date="2019-02" db="EMBL/GenBank/DDBJ databases">
        <title>Deep-cultivation of Planctomycetes and their phenomic and genomic characterization uncovers novel biology.</title>
        <authorList>
            <person name="Wiegand S."/>
            <person name="Jogler M."/>
            <person name="Boedeker C."/>
            <person name="Pinto D."/>
            <person name="Vollmers J."/>
            <person name="Rivas-Marin E."/>
            <person name="Kohn T."/>
            <person name="Peeters S.H."/>
            <person name="Heuer A."/>
            <person name="Rast P."/>
            <person name="Oberbeckmann S."/>
            <person name="Bunk B."/>
            <person name="Jeske O."/>
            <person name="Meyerdierks A."/>
            <person name="Storesund J.E."/>
            <person name="Kallscheuer N."/>
            <person name="Luecker S."/>
            <person name="Lage O.M."/>
            <person name="Pohl T."/>
            <person name="Merkel B.J."/>
            <person name="Hornburger P."/>
            <person name="Mueller R.-W."/>
            <person name="Bruemmer F."/>
            <person name="Labrenz M."/>
            <person name="Spormann A.M."/>
            <person name="Op den Camp H."/>
            <person name="Overmann J."/>
            <person name="Amann R."/>
            <person name="Jetten M.S.M."/>
            <person name="Mascher T."/>
            <person name="Medema M.H."/>
            <person name="Devos D.P."/>
            <person name="Kaster A.-K."/>
            <person name="Ovreas L."/>
            <person name="Rohde M."/>
            <person name="Galperin M.Y."/>
            <person name="Jogler C."/>
        </authorList>
    </citation>
    <scope>NUCLEOTIDE SEQUENCE [LARGE SCALE GENOMIC DNA]</scope>
    <source>
        <strain evidence="3 4">KS4</strain>
    </source>
</reference>
<dbReference type="RefSeq" id="WP_145079264.1">
    <property type="nucleotide sequence ID" value="NZ_CP036425.1"/>
</dbReference>
<name>A0A517YX98_9BACT</name>
<evidence type="ECO:0000313" key="4">
    <source>
        <dbReference type="Proteomes" id="UP000317369"/>
    </source>
</evidence>
<evidence type="ECO:0000256" key="1">
    <source>
        <dbReference type="SAM" id="SignalP"/>
    </source>
</evidence>
<organism evidence="3 4">
    <name type="scientific">Poriferisphaera corsica</name>
    <dbReference type="NCBI Taxonomy" id="2528020"/>
    <lineage>
        <taxon>Bacteria</taxon>
        <taxon>Pseudomonadati</taxon>
        <taxon>Planctomycetota</taxon>
        <taxon>Phycisphaerae</taxon>
        <taxon>Phycisphaerales</taxon>
        <taxon>Phycisphaeraceae</taxon>
        <taxon>Poriferisphaera</taxon>
    </lineage>
</organism>
<dbReference type="Pfam" id="PF07589">
    <property type="entry name" value="PEP-CTERM"/>
    <property type="match status" value="1"/>
</dbReference>
<gene>
    <name evidence="3" type="ORF">KS4_29240</name>
</gene>
<sequence length="325" mass="33113" precursor="true">MKSMFTTGALLAATLAFAGSASAAVLFESDLSSAEASKFAVAGTADSAAQFGFDYSALGIEAAPNGSGDTVGLRLAANMSAGAAHEVAVVTNQSFSGKYIVKFDAWANVNGPFPGGGGGSTEFFGGVVGHDGVTAGRNGAGLLITGDAGSARDIRGYKDAGEQDIASGQYAVTSQNQDALVPIFGHGDQGYAAPIWQQENYTQQNGSAIKDSEGIPTGEFNDPNLYAGAAGFAWHAFEAVVDSEAGTVKWALDGVDIITIDSNIGSAVATDGKAGLLYMDLFGSVSDNADLSFGVFDNFVITDVPEPASLALFGLGGLAMLRRRK</sequence>
<dbReference type="InterPro" id="IPR013424">
    <property type="entry name" value="Ice-binding_C"/>
</dbReference>
<dbReference type="NCBIfam" id="TIGR02595">
    <property type="entry name" value="PEP_CTERM"/>
    <property type="match status" value="1"/>
</dbReference>
<dbReference type="EMBL" id="CP036425">
    <property type="protein sequence ID" value="QDU34848.1"/>
    <property type="molecule type" value="Genomic_DNA"/>
</dbReference>
<keyword evidence="1" id="KW-0732">Signal</keyword>
<dbReference type="AlphaFoldDB" id="A0A517YX98"/>
<feature type="domain" description="Ice-binding protein C-terminal" evidence="2">
    <location>
        <begin position="303"/>
        <end position="325"/>
    </location>
</feature>
<protein>
    <submittedName>
        <fullName evidence="3">PEP-CTERM motif protein</fullName>
    </submittedName>
</protein>
<dbReference type="KEGG" id="pcor:KS4_29240"/>
<feature type="chain" id="PRO_5021807181" evidence="1">
    <location>
        <begin position="24"/>
        <end position="325"/>
    </location>
</feature>
<dbReference type="Proteomes" id="UP000317369">
    <property type="component" value="Chromosome"/>
</dbReference>
<evidence type="ECO:0000313" key="3">
    <source>
        <dbReference type="EMBL" id="QDU34848.1"/>
    </source>
</evidence>